<organism evidence="3 4">
    <name type="scientific">Actinomadura vinacea</name>
    <dbReference type="NCBI Taxonomy" id="115336"/>
    <lineage>
        <taxon>Bacteria</taxon>
        <taxon>Bacillati</taxon>
        <taxon>Actinomycetota</taxon>
        <taxon>Actinomycetes</taxon>
        <taxon>Streptosporangiales</taxon>
        <taxon>Thermomonosporaceae</taxon>
        <taxon>Actinomadura</taxon>
    </lineage>
</organism>
<comment type="caution">
    <text evidence="3">The sequence shown here is derived from an EMBL/GenBank/DDBJ whole genome shotgun (WGS) entry which is preliminary data.</text>
</comment>
<dbReference type="Proteomes" id="UP001501231">
    <property type="component" value="Unassembled WGS sequence"/>
</dbReference>
<sequence length="97" mass="10262">MLPPERQALLVLVHLRRNETFAALATAFGVGLATAHRNVTVYEPPVLSSYGSVGALWWLITLSTPASASAAVVSIAVIRPRPILLSTITAYATSSMS</sequence>
<evidence type="ECO:0000259" key="2">
    <source>
        <dbReference type="Pfam" id="PF13613"/>
    </source>
</evidence>
<accession>A0ABN3JJM1</accession>
<keyword evidence="4" id="KW-1185">Reference proteome</keyword>
<feature type="domain" description="Transposase Helix-turn-helix" evidence="2">
    <location>
        <begin position="2"/>
        <end position="39"/>
    </location>
</feature>
<evidence type="ECO:0000313" key="4">
    <source>
        <dbReference type="Proteomes" id="UP001501231"/>
    </source>
</evidence>
<feature type="transmembrane region" description="Helical" evidence="1">
    <location>
        <begin position="20"/>
        <end position="36"/>
    </location>
</feature>
<keyword evidence="1" id="KW-1133">Transmembrane helix</keyword>
<reference evidence="3 4" key="1">
    <citation type="journal article" date="2019" name="Int. J. Syst. Evol. Microbiol.">
        <title>The Global Catalogue of Microorganisms (GCM) 10K type strain sequencing project: providing services to taxonomists for standard genome sequencing and annotation.</title>
        <authorList>
            <consortium name="The Broad Institute Genomics Platform"/>
            <consortium name="The Broad Institute Genome Sequencing Center for Infectious Disease"/>
            <person name="Wu L."/>
            <person name="Ma J."/>
        </authorList>
    </citation>
    <scope>NUCLEOTIDE SEQUENCE [LARGE SCALE GENOMIC DNA]</scope>
    <source>
        <strain evidence="3 4">JCM 3325</strain>
    </source>
</reference>
<name>A0ABN3JJM1_9ACTN</name>
<evidence type="ECO:0000256" key="1">
    <source>
        <dbReference type="SAM" id="Phobius"/>
    </source>
</evidence>
<dbReference type="InterPro" id="IPR027805">
    <property type="entry name" value="Transposase_HTH_dom"/>
</dbReference>
<evidence type="ECO:0000313" key="3">
    <source>
        <dbReference type="EMBL" id="GAA2430084.1"/>
    </source>
</evidence>
<keyword evidence="1" id="KW-0812">Transmembrane</keyword>
<dbReference type="EMBL" id="BAAARW010000020">
    <property type="protein sequence ID" value="GAA2430084.1"/>
    <property type="molecule type" value="Genomic_DNA"/>
</dbReference>
<protein>
    <recommendedName>
        <fullName evidence="2">Transposase Helix-turn-helix domain-containing protein</fullName>
    </recommendedName>
</protein>
<gene>
    <name evidence="3" type="ORF">GCM10010191_49450</name>
</gene>
<feature type="transmembrane region" description="Helical" evidence="1">
    <location>
        <begin position="56"/>
        <end position="78"/>
    </location>
</feature>
<keyword evidence="1" id="KW-0472">Membrane</keyword>
<dbReference type="Pfam" id="PF13613">
    <property type="entry name" value="HTH_Tnp_4"/>
    <property type="match status" value="1"/>
</dbReference>
<proteinExistence type="predicted"/>